<dbReference type="AlphaFoldDB" id="A0A5M7BD34"/>
<evidence type="ECO:0000313" key="2">
    <source>
        <dbReference type="EMBL" id="TSJ81811.1"/>
    </source>
</evidence>
<proteinExistence type="predicted"/>
<dbReference type="Pfam" id="PF08811">
    <property type="entry name" value="DUF1800"/>
    <property type="match status" value="1"/>
</dbReference>
<comment type="caution">
    <text evidence="1">The sequence shown here is derived from an EMBL/GenBank/DDBJ whole genome shotgun (WGS) entry which is preliminary data.</text>
</comment>
<protein>
    <submittedName>
        <fullName evidence="1">DUF1800 domain-containing protein</fullName>
    </submittedName>
</protein>
<evidence type="ECO:0000313" key="1">
    <source>
        <dbReference type="EMBL" id="KAA5827566.1"/>
    </source>
</evidence>
<reference evidence="2 3" key="2">
    <citation type="submission" date="2019-07" db="EMBL/GenBank/DDBJ databases">
        <title>Algibacter marinivivus sp. nov., isolated from the surface of a marine red alga.</title>
        <authorList>
            <person name="Zhong X."/>
            <person name="Xu W."/>
            <person name="Zhang Y."/>
            <person name="Zhang Q."/>
            <person name="Du Z."/>
        </authorList>
    </citation>
    <scope>NUCLEOTIDE SEQUENCE [LARGE SCALE GENOMIC DNA]</scope>
    <source>
        <strain evidence="2 3">RU-4-M-4</strain>
    </source>
</reference>
<name>A0A5M7BD34_9FLAO</name>
<keyword evidence="3" id="KW-1185">Reference proteome</keyword>
<sequence>MKTKHIQHLYRRIGFGILPATLNKLSKKSEKAIINEMFESSKKFTPLEIDISELTAIYSSIIKKESTLDSETRKKLQQLGRKKQIEFNIAWVDRLTNTPEILREKMTLFWANHFVCEDSTISYIKNFNNTLRKHALGDFRAFVNAVSKEASMTKYLNTKQNKKQKPNENFARELMELFTLGVGYYSEEDIKESAKAFTGYSHNLKGDFVFRKARHDDGEKTFFGKTGNFSGEDIIDIILEQKQCAKYICGKIYRYFVNDLIDENHVNEMANVFYKDYNIENVMRYMLTSGWFYNDQNIGSKIKSPIEFIVGLKTIVPTDFKNPKQLLYIQKLLGQILLNPPNVAGWKGGKSWIDSNTIVLRLKLPSLLLNNAYISKEKLGEVDEYAQAKKEAFKKKYGKRFKTVANWEYFNTQFKNVAISDFQKHVLACEVSESAKAYLQSLEKVSKKEYCVQLMSLPEYQMC</sequence>
<dbReference type="Proteomes" id="UP000322315">
    <property type="component" value="Unassembled WGS sequence"/>
</dbReference>
<evidence type="ECO:0000313" key="4">
    <source>
        <dbReference type="Proteomes" id="UP000322315"/>
    </source>
</evidence>
<dbReference type="EMBL" id="VMBF01000001">
    <property type="protein sequence ID" value="TSJ81811.1"/>
    <property type="molecule type" value="Genomic_DNA"/>
</dbReference>
<dbReference type="RefSeq" id="WP_144114912.1">
    <property type="nucleotide sequence ID" value="NZ_JACHGE010000001.1"/>
</dbReference>
<evidence type="ECO:0000313" key="3">
    <source>
        <dbReference type="Proteomes" id="UP000315145"/>
    </source>
</evidence>
<dbReference type="InterPro" id="IPR014917">
    <property type="entry name" value="DUF1800"/>
</dbReference>
<gene>
    <name evidence="1" type="ORF">F2B50_01615</name>
    <name evidence="2" type="ORF">FPF71_01615</name>
</gene>
<organism evidence="1 4">
    <name type="scientific">Algibacter amylolyticus</name>
    <dbReference type="NCBI Taxonomy" id="1608400"/>
    <lineage>
        <taxon>Bacteria</taxon>
        <taxon>Pseudomonadati</taxon>
        <taxon>Bacteroidota</taxon>
        <taxon>Flavobacteriia</taxon>
        <taxon>Flavobacteriales</taxon>
        <taxon>Flavobacteriaceae</taxon>
        <taxon>Algibacter</taxon>
    </lineage>
</organism>
<dbReference type="OrthoDB" id="9772295at2"/>
<reference evidence="1" key="3">
    <citation type="submission" date="2019-09" db="EMBL/GenBank/DDBJ databases">
        <authorList>
            <person name="Zhang D.-C."/>
        </authorList>
    </citation>
    <scope>NUCLEOTIDE SEQUENCE</scope>
    <source>
        <strain evidence="1">RU-4-M-4</strain>
    </source>
</reference>
<dbReference type="EMBL" id="VWRS01000001">
    <property type="protein sequence ID" value="KAA5827566.1"/>
    <property type="molecule type" value="Genomic_DNA"/>
</dbReference>
<reference evidence="1 4" key="1">
    <citation type="journal article" date="2015" name="Int. J. Syst. Evol. Microbiol.">
        <title>Algibacter amylolyticus sp. nov., isolated from intertidal sediment.</title>
        <authorList>
            <person name="Zhang D.C."/>
            <person name="Wu J."/>
            <person name="Neuner K."/>
            <person name="Yao J."/>
            <person name="Margesin R."/>
        </authorList>
    </citation>
    <scope>NUCLEOTIDE SEQUENCE [LARGE SCALE GENOMIC DNA]</scope>
    <source>
        <strain evidence="1 4">RU-4-M-4</strain>
    </source>
</reference>
<accession>A0A5M7BD34</accession>
<dbReference type="Proteomes" id="UP000315145">
    <property type="component" value="Unassembled WGS sequence"/>
</dbReference>